<gene>
    <name evidence="1" type="ORF">J2S10_004895</name>
</gene>
<dbReference type="EMBL" id="JAUSTW010000011">
    <property type="protein sequence ID" value="MDQ0201685.1"/>
    <property type="molecule type" value="Genomic_DNA"/>
</dbReference>
<accession>A0ABT9Y1J3</accession>
<keyword evidence="2" id="KW-1185">Reference proteome</keyword>
<proteinExistence type="predicted"/>
<dbReference type="Proteomes" id="UP001224122">
    <property type="component" value="Unassembled WGS sequence"/>
</dbReference>
<reference evidence="1 2" key="1">
    <citation type="submission" date="2023-07" db="EMBL/GenBank/DDBJ databases">
        <title>Genomic Encyclopedia of Type Strains, Phase IV (KMG-IV): sequencing the most valuable type-strain genomes for metagenomic binning, comparative biology and taxonomic classification.</title>
        <authorList>
            <person name="Goeker M."/>
        </authorList>
    </citation>
    <scope>NUCLEOTIDE SEQUENCE [LARGE SCALE GENOMIC DNA]</scope>
    <source>
        <strain evidence="1 2">DSM 27594</strain>
    </source>
</reference>
<sequence length="111" mass="12597">MNADDPFVHRFSGLQNEKIYIGLSANACWFQSHTMGESKYCPNCQTYSFLHFGQLGHYYCSCGFTRPEPNISAQKVFQTEKGIGLIVDGEDYQTTLKGMYNAYNALFANRV</sequence>
<protein>
    <submittedName>
        <fullName evidence="1">UDP-N-acetylmuramyl tripeptide synthase</fullName>
    </submittedName>
</protein>
<evidence type="ECO:0000313" key="1">
    <source>
        <dbReference type="EMBL" id="MDQ0201685.1"/>
    </source>
</evidence>
<dbReference type="RefSeq" id="WP_307413224.1">
    <property type="nucleotide sequence ID" value="NZ_JAUSTW010000011.1"/>
</dbReference>
<organism evidence="1 2">
    <name type="scientific">Neobacillus ginsengisoli</name>
    <dbReference type="NCBI Taxonomy" id="904295"/>
    <lineage>
        <taxon>Bacteria</taxon>
        <taxon>Bacillati</taxon>
        <taxon>Bacillota</taxon>
        <taxon>Bacilli</taxon>
        <taxon>Bacillales</taxon>
        <taxon>Bacillaceae</taxon>
        <taxon>Neobacillus</taxon>
    </lineage>
</organism>
<comment type="caution">
    <text evidence="1">The sequence shown here is derived from an EMBL/GenBank/DDBJ whole genome shotgun (WGS) entry which is preliminary data.</text>
</comment>
<name>A0ABT9Y1J3_9BACI</name>
<evidence type="ECO:0000313" key="2">
    <source>
        <dbReference type="Proteomes" id="UP001224122"/>
    </source>
</evidence>